<dbReference type="Proteomes" id="UP000317238">
    <property type="component" value="Unassembled WGS sequence"/>
</dbReference>
<accession>A0A5C5Y8T7</accession>
<evidence type="ECO:0000256" key="2">
    <source>
        <dbReference type="SAM" id="Phobius"/>
    </source>
</evidence>
<name>A0A5C5Y8T7_9PLAN</name>
<organism evidence="3 4">
    <name type="scientific">Crateriforma conspicua</name>
    <dbReference type="NCBI Taxonomy" id="2527996"/>
    <lineage>
        <taxon>Bacteria</taxon>
        <taxon>Pseudomonadati</taxon>
        <taxon>Planctomycetota</taxon>
        <taxon>Planctomycetia</taxon>
        <taxon>Planctomycetales</taxon>
        <taxon>Planctomycetaceae</taxon>
        <taxon>Crateriforma</taxon>
    </lineage>
</organism>
<keyword evidence="4" id="KW-1185">Reference proteome</keyword>
<evidence type="ECO:0000313" key="4">
    <source>
        <dbReference type="Proteomes" id="UP000317238"/>
    </source>
</evidence>
<keyword evidence="2" id="KW-1133">Transmembrane helix</keyword>
<dbReference type="EMBL" id="SJPL01000001">
    <property type="protein sequence ID" value="TWT71233.1"/>
    <property type="molecule type" value="Genomic_DNA"/>
</dbReference>
<feature type="transmembrane region" description="Helical" evidence="2">
    <location>
        <begin position="57"/>
        <end position="81"/>
    </location>
</feature>
<protein>
    <submittedName>
        <fullName evidence="3">Uncharacterized protein</fullName>
    </submittedName>
</protein>
<proteinExistence type="predicted"/>
<sequence length="116" mass="12103">MAGGKIQATGAGDRGAGRDDADVVSGCTGVAYLDDLDLPAFFFPAFFLADALAGCDLAALALVAFGLAALAFLVVLVFFLLDLDEVPVWPPKIASQPSLYFSLVPTRKIVMTSLGY</sequence>
<dbReference type="AlphaFoldDB" id="A0A5C5Y8T7"/>
<evidence type="ECO:0000256" key="1">
    <source>
        <dbReference type="SAM" id="MobiDB-lite"/>
    </source>
</evidence>
<feature type="region of interest" description="Disordered" evidence="1">
    <location>
        <begin position="1"/>
        <end position="20"/>
    </location>
</feature>
<keyword evidence="2" id="KW-0812">Transmembrane</keyword>
<comment type="caution">
    <text evidence="3">The sequence shown here is derived from an EMBL/GenBank/DDBJ whole genome shotgun (WGS) entry which is preliminary data.</text>
</comment>
<gene>
    <name evidence="3" type="ORF">Pan14r_35430</name>
</gene>
<evidence type="ECO:0000313" key="3">
    <source>
        <dbReference type="EMBL" id="TWT71233.1"/>
    </source>
</evidence>
<keyword evidence="2" id="KW-0472">Membrane</keyword>
<reference evidence="3 4" key="1">
    <citation type="submission" date="2019-02" db="EMBL/GenBank/DDBJ databases">
        <title>Deep-cultivation of Planctomycetes and their phenomic and genomic characterization uncovers novel biology.</title>
        <authorList>
            <person name="Wiegand S."/>
            <person name="Jogler M."/>
            <person name="Boedeker C."/>
            <person name="Pinto D."/>
            <person name="Vollmers J."/>
            <person name="Rivas-Marin E."/>
            <person name="Kohn T."/>
            <person name="Peeters S.H."/>
            <person name="Heuer A."/>
            <person name="Rast P."/>
            <person name="Oberbeckmann S."/>
            <person name="Bunk B."/>
            <person name="Jeske O."/>
            <person name="Meyerdierks A."/>
            <person name="Storesund J.E."/>
            <person name="Kallscheuer N."/>
            <person name="Luecker S."/>
            <person name="Lage O.M."/>
            <person name="Pohl T."/>
            <person name="Merkel B.J."/>
            <person name="Hornburger P."/>
            <person name="Mueller R.-W."/>
            <person name="Bruemmer F."/>
            <person name="Labrenz M."/>
            <person name="Spormann A.M."/>
            <person name="Op Den Camp H."/>
            <person name="Overmann J."/>
            <person name="Amann R."/>
            <person name="Jetten M.S.M."/>
            <person name="Mascher T."/>
            <person name="Medema M.H."/>
            <person name="Devos D.P."/>
            <person name="Kaster A.-K."/>
            <person name="Ovreas L."/>
            <person name="Rohde M."/>
            <person name="Galperin M.Y."/>
            <person name="Jogler C."/>
        </authorList>
    </citation>
    <scope>NUCLEOTIDE SEQUENCE [LARGE SCALE GENOMIC DNA]</scope>
    <source>
        <strain evidence="3 4">Pan14r</strain>
    </source>
</reference>